<dbReference type="CDD" id="cd06550">
    <property type="entry name" value="TM_ABC_iron-siderophores_like"/>
    <property type="match status" value="1"/>
</dbReference>
<feature type="transmembrane region" description="Helical" evidence="8">
    <location>
        <begin position="227"/>
        <end position="254"/>
    </location>
</feature>
<comment type="subcellular location">
    <subcellularLocation>
        <location evidence="1">Cell membrane</location>
        <topology evidence="1">Multi-pass membrane protein</topology>
    </subcellularLocation>
</comment>
<keyword evidence="7 8" id="KW-0472">Membrane</keyword>
<comment type="similarity">
    <text evidence="2">Belongs to the binding-protein-dependent transport system permease family. FecCD subfamily.</text>
</comment>
<dbReference type="InterPro" id="IPR000522">
    <property type="entry name" value="ABC_transptr_permease_BtuC"/>
</dbReference>
<keyword evidence="3" id="KW-0813">Transport</keyword>
<feature type="transmembrane region" description="Helical" evidence="8">
    <location>
        <begin position="297"/>
        <end position="315"/>
    </location>
</feature>
<evidence type="ECO:0000256" key="2">
    <source>
        <dbReference type="ARBA" id="ARBA00007935"/>
    </source>
</evidence>
<accession>A0ABP4VJX1</accession>
<reference evidence="10" key="1">
    <citation type="journal article" date="2019" name="Int. J. Syst. Evol. Microbiol.">
        <title>The Global Catalogue of Microorganisms (GCM) 10K type strain sequencing project: providing services to taxonomists for standard genome sequencing and annotation.</title>
        <authorList>
            <consortium name="The Broad Institute Genomics Platform"/>
            <consortium name="The Broad Institute Genome Sequencing Center for Infectious Disease"/>
            <person name="Wu L."/>
            <person name="Ma J."/>
        </authorList>
    </citation>
    <scope>NUCLEOTIDE SEQUENCE [LARGE SCALE GENOMIC DNA]</scope>
    <source>
        <strain evidence="10">JCM 13518</strain>
    </source>
</reference>
<dbReference type="EMBL" id="BAAAME010000001">
    <property type="protein sequence ID" value="GAA1723651.1"/>
    <property type="molecule type" value="Genomic_DNA"/>
</dbReference>
<dbReference type="PANTHER" id="PTHR30472">
    <property type="entry name" value="FERRIC ENTEROBACTIN TRANSPORT SYSTEM PERMEASE PROTEIN"/>
    <property type="match status" value="1"/>
</dbReference>
<dbReference type="Proteomes" id="UP001501057">
    <property type="component" value="Unassembled WGS sequence"/>
</dbReference>
<evidence type="ECO:0000313" key="10">
    <source>
        <dbReference type="Proteomes" id="UP001501057"/>
    </source>
</evidence>
<dbReference type="InterPro" id="IPR037294">
    <property type="entry name" value="ABC_BtuC-like"/>
</dbReference>
<comment type="caution">
    <text evidence="9">The sequence shown here is derived from an EMBL/GenBank/DDBJ whole genome shotgun (WGS) entry which is preliminary data.</text>
</comment>
<protein>
    <submittedName>
        <fullName evidence="9">Iron chelate uptake ABC transporter family permease subunit</fullName>
    </submittedName>
</protein>
<keyword evidence="4" id="KW-1003">Cell membrane</keyword>
<evidence type="ECO:0000256" key="1">
    <source>
        <dbReference type="ARBA" id="ARBA00004651"/>
    </source>
</evidence>
<sequence length="323" mass="33363">MVLLGVLLAVTFLSIVLGSRGVGLGTIWSAITDHDPTSTDEVVIRDLRLPRTIIGLLAGAALGMAGAILQGLTRNALADPGIMGINSGAAAAVVISIMVVGTSDVTSYIWWAFVGAGVATTVVYGVASFGREGATPIKLALAGAAVSAGCYSITTGVTMVNSDALNELRFWQVGSLAGRYWPIVEQTAPFLLTGIAIAVFAGRWLNGLALGDDVATALGQKVGRTRAVLFVLVTLLAGGATAACGPIVFIGLVVPHMARAICGPDYRWIMTYSLLLSPIVLLTADILGRLITFSGEVQVGVVLGLLGAPAFAFLIRRKNMAEL</sequence>
<proteinExistence type="inferred from homology"/>
<dbReference type="SUPFAM" id="SSF81345">
    <property type="entry name" value="ABC transporter involved in vitamin B12 uptake, BtuC"/>
    <property type="match status" value="1"/>
</dbReference>
<evidence type="ECO:0000313" key="9">
    <source>
        <dbReference type="EMBL" id="GAA1723651.1"/>
    </source>
</evidence>
<feature type="transmembrane region" description="Helical" evidence="8">
    <location>
        <begin position="108"/>
        <end position="127"/>
    </location>
</feature>
<dbReference type="PANTHER" id="PTHR30472:SF1">
    <property type="entry name" value="FE(3+) DICITRATE TRANSPORT SYSTEM PERMEASE PROTEIN FECC-RELATED"/>
    <property type="match status" value="1"/>
</dbReference>
<feature type="transmembrane region" description="Helical" evidence="8">
    <location>
        <begin position="53"/>
        <end position="72"/>
    </location>
</feature>
<evidence type="ECO:0000256" key="8">
    <source>
        <dbReference type="SAM" id="Phobius"/>
    </source>
</evidence>
<evidence type="ECO:0000256" key="7">
    <source>
        <dbReference type="ARBA" id="ARBA00023136"/>
    </source>
</evidence>
<gene>
    <name evidence="9" type="ORF">GCM10009710_00520</name>
</gene>
<keyword evidence="5 8" id="KW-0812">Transmembrane</keyword>
<keyword evidence="10" id="KW-1185">Reference proteome</keyword>
<keyword evidence="6 8" id="KW-1133">Transmembrane helix</keyword>
<dbReference type="Gene3D" id="1.10.3470.10">
    <property type="entry name" value="ABC transporter involved in vitamin B12 uptake, BtuC"/>
    <property type="match status" value="1"/>
</dbReference>
<name>A0ABP4VJX1_9ACTN</name>
<organism evidence="9 10">
    <name type="scientific">Aeromicrobium alkaliterrae</name>
    <dbReference type="NCBI Taxonomy" id="302168"/>
    <lineage>
        <taxon>Bacteria</taxon>
        <taxon>Bacillati</taxon>
        <taxon>Actinomycetota</taxon>
        <taxon>Actinomycetes</taxon>
        <taxon>Propionibacteriales</taxon>
        <taxon>Nocardioidaceae</taxon>
        <taxon>Aeromicrobium</taxon>
    </lineage>
</organism>
<evidence type="ECO:0000256" key="3">
    <source>
        <dbReference type="ARBA" id="ARBA00022448"/>
    </source>
</evidence>
<evidence type="ECO:0000256" key="4">
    <source>
        <dbReference type="ARBA" id="ARBA00022475"/>
    </source>
</evidence>
<feature type="transmembrane region" description="Helical" evidence="8">
    <location>
        <begin position="139"/>
        <end position="160"/>
    </location>
</feature>
<feature type="transmembrane region" description="Helical" evidence="8">
    <location>
        <begin position="266"/>
        <end position="291"/>
    </location>
</feature>
<dbReference type="Pfam" id="PF01032">
    <property type="entry name" value="FecCD"/>
    <property type="match status" value="1"/>
</dbReference>
<feature type="transmembrane region" description="Helical" evidence="8">
    <location>
        <begin position="84"/>
        <end position="102"/>
    </location>
</feature>
<evidence type="ECO:0000256" key="6">
    <source>
        <dbReference type="ARBA" id="ARBA00022989"/>
    </source>
</evidence>
<evidence type="ECO:0000256" key="5">
    <source>
        <dbReference type="ARBA" id="ARBA00022692"/>
    </source>
</evidence>